<comment type="caution">
    <text evidence="2">The sequence shown here is derived from an EMBL/GenBank/DDBJ whole genome shotgun (WGS) entry which is preliminary data.</text>
</comment>
<dbReference type="PANTHER" id="PTHR35400:SF3">
    <property type="entry name" value="SLL1072 PROTEIN"/>
    <property type="match status" value="1"/>
</dbReference>
<dbReference type="InterPro" id="IPR008538">
    <property type="entry name" value="Uma2"/>
</dbReference>
<dbReference type="SUPFAM" id="SSF52980">
    <property type="entry name" value="Restriction endonuclease-like"/>
    <property type="match status" value="1"/>
</dbReference>
<proteinExistence type="predicted"/>
<gene>
    <name evidence="2" type="ORF">Ate02nite_02600</name>
</gene>
<feature type="domain" description="Putative restriction endonuclease" evidence="1">
    <location>
        <begin position="27"/>
        <end position="164"/>
    </location>
</feature>
<dbReference type="CDD" id="cd06260">
    <property type="entry name" value="DUF820-like"/>
    <property type="match status" value="1"/>
</dbReference>
<dbReference type="InterPro" id="IPR012296">
    <property type="entry name" value="Nuclease_put_TT1808"/>
</dbReference>
<reference evidence="2" key="1">
    <citation type="submission" date="2021-01" db="EMBL/GenBank/DDBJ databases">
        <title>Whole genome shotgun sequence of Actinoplanes tereljensis NBRC 105297.</title>
        <authorList>
            <person name="Komaki H."/>
            <person name="Tamura T."/>
        </authorList>
    </citation>
    <scope>NUCLEOTIDE SEQUENCE</scope>
    <source>
        <strain evidence="2">NBRC 105297</strain>
    </source>
</reference>
<evidence type="ECO:0000313" key="2">
    <source>
        <dbReference type="EMBL" id="GIF17530.1"/>
    </source>
</evidence>
<dbReference type="AlphaFoldDB" id="A0A919NFC0"/>
<dbReference type="Proteomes" id="UP000623608">
    <property type="component" value="Unassembled WGS sequence"/>
</dbReference>
<dbReference type="InterPro" id="IPR011335">
    <property type="entry name" value="Restrct_endonuc-II-like"/>
</dbReference>
<evidence type="ECO:0000259" key="1">
    <source>
        <dbReference type="Pfam" id="PF05685"/>
    </source>
</evidence>
<dbReference type="EMBL" id="BOMY01000002">
    <property type="protein sequence ID" value="GIF17530.1"/>
    <property type="molecule type" value="Genomic_DNA"/>
</dbReference>
<keyword evidence="3" id="KW-1185">Reference proteome</keyword>
<organism evidence="2 3">
    <name type="scientific">Paractinoplanes tereljensis</name>
    <dbReference type="NCBI Taxonomy" id="571912"/>
    <lineage>
        <taxon>Bacteria</taxon>
        <taxon>Bacillati</taxon>
        <taxon>Actinomycetota</taxon>
        <taxon>Actinomycetes</taxon>
        <taxon>Micromonosporales</taxon>
        <taxon>Micromonosporaceae</taxon>
        <taxon>Paractinoplanes</taxon>
    </lineage>
</organism>
<protein>
    <recommendedName>
        <fullName evidence="1">Putative restriction endonuclease domain-containing protein</fullName>
    </recommendedName>
</protein>
<name>A0A919NFC0_9ACTN</name>
<accession>A0A919NFC0</accession>
<sequence length="193" mass="21356">MTPGLATSKVHVVTGFNLPPVGDLDVEDLPALPKGYHYELREGNLVILAPVTFWHKSISRRVMLMLFGAGLDAFQDLGVVGDRPRDCRFADIGVVVDRPRLDSRPNLPGSAYLLVVEVVSPNSPNGEYTHKLDWYAQRGIPEYWVVDRAPDGADDDALVLIHRLGSFAGESVYGRERTLLLSDLEAEYRKKGA</sequence>
<dbReference type="Pfam" id="PF05685">
    <property type="entry name" value="Uma2"/>
    <property type="match status" value="1"/>
</dbReference>
<dbReference type="Gene3D" id="3.90.1570.10">
    <property type="entry name" value="tt1808, chain A"/>
    <property type="match status" value="1"/>
</dbReference>
<evidence type="ECO:0000313" key="3">
    <source>
        <dbReference type="Proteomes" id="UP000623608"/>
    </source>
</evidence>
<dbReference type="PANTHER" id="PTHR35400">
    <property type="entry name" value="SLR1083 PROTEIN"/>
    <property type="match status" value="1"/>
</dbReference>